<dbReference type="GO" id="GO:0005737">
    <property type="term" value="C:cytoplasm"/>
    <property type="evidence" value="ECO:0007669"/>
    <property type="project" value="TreeGrafter"/>
</dbReference>
<dbReference type="Gene3D" id="2.130.10.30">
    <property type="entry name" value="Regulator of chromosome condensation 1/beta-lactamase-inhibitor protein II"/>
    <property type="match status" value="2"/>
</dbReference>
<dbReference type="SUPFAM" id="SSF109993">
    <property type="entry name" value="VPS9 domain"/>
    <property type="match status" value="1"/>
</dbReference>
<keyword evidence="6" id="KW-1185">Reference proteome</keyword>
<evidence type="ECO:0000256" key="2">
    <source>
        <dbReference type="ARBA" id="ARBA00022737"/>
    </source>
</evidence>
<evidence type="ECO:0000313" key="6">
    <source>
        <dbReference type="Proteomes" id="UP001165740"/>
    </source>
</evidence>
<dbReference type="OMA" id="CYLTGQH"/>
<protein>
    <submittedName>
        <fullName evidence="7">Alsin-like</fullName>
    </submittedName>
</protein>
<dbReference type="InterPro" id="IPR011993">
    <property type="entry name" value="PH-like_dom_sf"/>
</dbReference>
<evidence type="ECO:0000256" key="4">
    <source>
        <dbReference type="SAM" id="MobiDB-lite"/>
    </source>
</evidence>
<feature type="region of interest" description="Disordered" evidence="4">
    <location>
        <begin position="410"/>
        <end position="491"/>
    </location>
</feature>
<dbReference type="Pfam" id="PF25582">
    <property type="entry name" value="DH_Alsin"/>
    <property type="match status" value="1"/>
</dbReference>
<dbReference type="PANTHER" id="PTHR46089">
    <property type="entry name" value="ALSIN HOMOLOG"/>
    <property type="match status" value="1"/>
</dbReference>
<feature type="compositionally biased region" description="Polar residues" evidence="4">
    <location>
        <begin position="478"/>
        <end position="491"/>
    </location>
</feature>
<dbReference type="Pfam" id="PF26202">
    <property type="entry name" value="HA_Alsin"/>
    <property type="match status" value="1"/>
</dbReference>
<dbReference type="InterPro" id="IPR009091">
    <property type="entry name" value="RCC1/BLIP-II"/>
</dbReference>
<dbReference type="InterPro" id="IPR003409">
    <property type="entry name" value="MORN"/>
</dbReference>
<dbReference type="SUPFAM" id="SSF50985">
    <property type="entry name" value="RCC1/BLIP-II"/>
    <property type="match status" value="2"/>
</dbReference>
<dbReference type="InterPro" id="IPR000408">
    <property type="entry name" value="Reg_chr_condens"/>
</dbReference>
<feature type="compositionally biased region" description="Polar residues" evidence="4">
    <location>
        <begin position="348"/>
        <end position="357"/>
    </location>
</feature>
<feature type="repeat" description="RCC1" evidence="3">
    <location>
        <begin position="66"/>
        <end position="118"/>
    </location>
</feature>
<proteinExistence type="predicted"/>
<feature type="repeat" description="RCC1" evidence="3">
    <location>
        <begin position="119"/>
        <end position="184"/>
    </location>
</feature>
<evidence type="ECO:0000259" key="5">
    <source>
        <dbReference type="PROSITE" id="PS51205"/>
    </source>
</evidence>
<dbReference type="GeneID" id="106066454"/>
<dbReference type="PROSITE" id="PS51205">
    <property type="entry name" value="VPS9"/>
    <property type="match status" value="1"/>
</dbReference>
<feature type="compositionally biased region" description="Polar residues" evidence="4">
    <location>
        <begin position="609"/>
        <end position="634"/>
    </location>
</feature>
<feature type="region of interest" description="Disordered" evidence="4">
    <location>
        <begin position="609"/>
        <end position="642"/>
    </location>
</feature>
<name>A0A9W2Z4B6_BIOGL</name>
<feature type="region of interest" description="Disordered" evidence="4">
    <location>
        <begin position="233"/>
        <end position="259"/>
    </location>
</feature>
<reference evidence="7" key="1">
    <citation type="submission" date="2025-08" db="UniProtKB">
        <authorList>
            <consortium name="RefSeq"/>
        </authorList>
    </citation>
    <scope>IDENTIFICATION</scope>
</reference>
<dbReference type="OrthoDB" id="284854at2759"/>
<feature type="compositionally biased region" description="Basic and acidic residues" evidence="4">
    <location>
        <begin position="330"/>
        <end position="339"/>
    </location>
</feature>
<dbReference type="Gene3D" id="2.20.110.10">
    <property type="entry name" value="Histone H3 K4-specific methyltransferase SET7/9 N-terminal domain"/>
    <property type="match status" value="1"/>
</dbReference>
<dbReference type="Pfam" id="PF02204">
    <property type="entry name" value="VPS9"/>
    <property type="match status" value="1"/>
</dbReference>
<dbReference type="InterPro" id="IPR003123">
    <property type="entry name" value="VPS9"/>
</dbReference>
<evidence type="ECO:0000256" key="3">
    <source>
        <dbReference type="PROSITE-ProRule" id="PRU00235"/>
    </source>
</evidence>
<dbReference type="Pfam" id="PF25383">
    <property type="entry name" value="PH_alsin"/>
    <property type="match status" value="1"/>
</dbReference>
<dbReference type="SUPFAM" id="SSF82185">
    <property type="entry name" value="Histone H3 K4-specific methyltransferase SET7/9 N-terminal domain"/>
    <property type="match status" value="2"/>
</dbReference>
<keyword evidence="1" id="KW-0344">Guanine-nucleotide releasing factor</keyword>
<dbReference type="Pfam" id="PF00415">
    <property type="entry name" value="RCC1"/>
    <property type="match status" value="5"/>
</dbReference>
<feature type="repeat" description="RCC1" evidence="3">
    <location>
        <begin position="185"/>
        <end position="234"/>
    </location>
</feature>
<dbReference type="GO" id="GO:0031267">
    <property type="term" value="F:small GTPase binding"/>
    <property type="evidence" value="ECO:0007669"/>
    <property type="project" value="TreeGrafter"/>
</dbReference>
<dbReference type="PROSITE" id="PS50012">
    <property type="entry name" value="RCC1_3"/>
    <property type="match status" value="5"/>
</dbReference>
<evidence type="ECO:0000313" key="7">
    <source>
        <dbReference type="RefSeq" id="XP_055869817.1"/>
    </source>
</evidence>
<feature type="compositionally biased region" description="Polar residues" evidence="4">
    <location>
        <begin position="437"/>
        <end position="456"/>
    </location>
</feature>
<dbReference type="InterPro" id="IPR051984">
    <property type="entry name" value="Alsin"/>
</dbReference>
<dbReference type="Pfam" id="PF02493">
    <property type="entry name" value="MORN"/>
    <property type="match status" value="7"/>
</dbReference>
<feature type="repeat" description="RCC1" evidence="3">
    <location>
        <begin position="703"/>
        <end position="754"/>
    </location>
</feature>
<dbReference type="Gene3D" id="1.20.1050.80">
    <property type="entry name" value="VPS9 domain"/>
    <property type="match status" value="1"/>
</dbReference>
<feature type="domain" description="VPS9" evidence="5">
    <location>
        <begin position="1704"/>
        <end position="1850"/>
    </location>
</feature>
<dbReference type="InterPro" id="IPR057248">
    <property type="entry name" value="Alsin-like_PH"/>
</dbReference>
<dbReference type="PROSITE" id="PS00626">
    <property type="entry name" value="RCC1_2"/>
    <property type="match status" value="3"/>
</dbReference>
<sequence length="1850" mass="204774">MASTDVIKKEKSDGSQLVSEQKPASAYLWRGFCDNLNITAYELFTKVNITDIALGTSHSLFLTDDGSVYVNGENNLSQLGLGLADNKVVEEPLRINHLSEPCVHIACGNFHNAVVTQSGKVYCWGSSSDGQCGTGSLDRVHVPTLVPIEINKGFCQHGVPKPATSVDVETVACGASHTLALSCDGEVWAWGAGPQLGLGELRHAPLPRRVETLQGQLTLAVCCGDKHSMALVQRQEKSASRTASPRTSPLKAKGQVEARDVQEDKLYPSRCSTCNKEIYTYTDTSDMCIIDTLHSCTVSDTAIIDSTLVEEVSMSSSSNEVSKRSSSPSPEKEEIKEQNELSGFKDSNCPQENSKPNAQREMPETSYNQDGGPGGLVEETSFLESAAFDSSVLVVSGDDPFEDATHAATKMAPVSEDNETQSTEGPQDINHLKEILVSSSKSQDTGKESSIQSASDGSDDEIWKRRSETDDGDEEVNSLLNKQRVRSPSTTSLRSINLLKQSEALEYLQRQFEDEEMNLTASRTIPEAVIPSQLTKPASEVAAAKEDKSQTSFGNMFDMFGQVKSMTSRAFTNIQTLSGFGSTVTEEPSGDKTGQDNKCSIELTTVQNKSANSNVVKSQSNDNIATDKLNQPEDQANRPDQMKKSGTFLEWSREMANVDDDPSSLTRDLTRKSIRTIELQQKNLNRTPSTAELLPQNKIVTATNVWVWGSNDQGQLGLGDQLERSTPVLIKFLAGRQVIKLAAGESHSLAVTSNSQVYSWGSNSYGQIGQPDSVYGPTRVKLVKGCTVWDVGAGQSHSVFLGDCADGSDSPRPVVLYCGKHPSKEKLTTMKKTNSPVALGDIKQLGWITKVTAGGSSCACKVMSPALPYMEPVFDLAASERAFYNQLIKTSNLLLRPLQKSAFYTAMDVYPYKSSLQNMVSSFGSLTKKIGEGITDLTLCIQTCKPFDQSLMSAGHGQFVEAFRQYSCKFSDFLAVGGFDYCTRAGSEFFEKTQEAIKDLSEEQDKNVGASTLFMRAMRYPFFRLAEYSRFLNKISSLIEKKETKDQIQNVILDWDALKVNFSAEHKLAEATRVFWETSKISDTFKTPNRRVLRESKTHPLTWPAGGRFMNRLFVLFNDGLLHVQGTTNALLPLETLWVESGTSEAESPNTVIVIAPEERFELQVTTPAQKAEWLIAFNSAISKALTLHKPMSKRNSSGERFTPPLIRSASHKFTKPGIYKDASYEGSWISGKVHGSGVMKWSDGSIFEGEFKKGLLHGPGVFTLVKSSGKEIQKGHWKDGKLNGKGIISYANGDYYEGYFQDGQRFGHGMLQRGRHKSNCSSVYIGEWLNNQKDGYGVHDDILKGEKYMGMWVENFRHGSGVLVTLDGMYFEGTFVQNKLTGFGVMISDDNTLYEGDFVGTTYLSGKGVLTLSTGDKLEGNFSGTLNEGLKFTGTFNKSSSSSDIEKRSQQGGSIKSKYFGRLCVSADNKWEDIFSHCWAILGQSLVNSAKSRTDTEKAWELVAVMVTTGRNSLKSLSGISPTKLKVQQNTLEELAKIPAHGADKCTVEVVQEISAYLTKAFDTIYHPLGQLMETLVDVFRASYIGIGAHPRLLHHAKQEVMSYVHRLYRVVRILFPALPANGGPVHVYPQSHYKDIARTSEEAQEFIEGLEVEDPNIYVLTAPGLLYPILLPKIYPPLFDLYALYNEASDDRYWERVSKLNRQSDMGLMAYLGIEQRFWLMEDILEHDKTQKLSTIKDVCYAEAVDVLQQLSTAFSPLEKLKIIEQSFNEITKTVSQSLKDEHMWCMDDLFPIFQFVVVRAKIHHLGAEIQIIEDLMEPHLEHGEFGLMFTTLKACYFQVQNEKLPHH</sequence>
<dbReference type="InterPro" id="IPR037191">
    <property type="entry name" value="VPS9_dom_sf"/>
</dbReference>
<dbReference type="GO" id="GO:0005085">
    <property type="term" value="F:guanyl-nucleotide exchange factor activity"/>
    <property type="evidence" value="ECO:0007669"/>
    <property type="project" value="UniProtKB-KW"/>
</dbReference>
<dbReference type="PANTHER" id="PTHR46089:SF2">
    <property type="entry name" value="ALSIN HOMOLOG"/>
    <property type="match status" value="1"/>
</dbReference>
<organism evidence="6 7">
    <name type="scientific">Biomphalaria glabrata</name>
    <name type="common">Bloodfluke planorb</name>
    <name type="synonym">Freshwater snail</name>
    <dbReference type="NCBI Taxonomy" id="6526"/>
    <lineage>
        <taxon>Eukaryota</taxon>
        <taxon>Metazoa</taxon>
        <taxon>Spiralia</taxon>
        <taxon>Lophotrochozoa</taxon>
        <taxon>Mollusca</taxon>
        <taxon>Gastropoda</taxon>
        <taxon>Heterobranchia</taxon>
        <taxon>Euthyneura</taxon>
        <taxon>Panpulmonata</taxon>
        <taxon>Hygrophila</taxon>
        <taxon>Lymnaeoidea</taxon>
        <taxon>Planorbidae</taxon>
        <taxon>Biomphalaria</taxon>
    </lineage>
</organism>
<feature type="region of interest" description="Disordered" evidence="4">
    <location>
        <begin position="313"/>
        <end position="377"/>
    </location>
</feature>
<accession>A0A9W2Z4B6</accession>
<evidence type="ECO:0000256" key="1">
    <source>
        <dbReference type="ARBA" id="ARBA00022658"/>
    </source>
</evidence>
<dbReference type="Proteomes" id="UP001165740">
    <property type="component" value="Chromosome 16"/>
</dbReference>
<feature type="repeat" description="RCC1" evidence="3">
    <location>
        <begin position="755"/>
        <end position="804"/>
    </location>
</feature>
<dbReference type="RefSeq" id="XP_055869817.1">
    <property type="nucleotide sequence ID" value="XM_056013842.1"/>
</dbReference>
<keyword evidence="2" id="KW-0677">Repeat</keyword>
<gene>
    <name evidence="7" type="primary">LOC106066454</name>
</gene>
<feature type="compositionally biased region" description="Low complexity" evidence="4">
    <location>
        <begin position="313"/>
        <end position="329"/>
    </location>
</feature>
<dbReference type="GO" id="GO:0016197">
    <property type="term" value="P:endosomal transport"/>
    <property type="evidence" value="ECO:0007669"/>
    <property type="project" value="TreeGrafter"/>
</dbReference>
<dbReference type="Gene3D" id="2.30.29.30">
    <property type="entry name" value="Pleckstrin-homology domain (PH domain)/Phosphotyrosine-binding domain (PTB)"/>
    <property type="match status" value="1"/>
</dbReference>
<dbReference type="PRINTS" id="PR00633">
    <property type="entry name" value="RCCNDNSATION"/>
</dbReference>
<dbReference type="SMART" id="SM00698">
    <property type="entry name" value="MORN"/>
    <property type="match status" value="7"/>
</dbReference>
<dbReference type="InterPro" id="IPR059093">
    <property type="entry name" value="HA_Alsin"/>
</dbReference>
<dbReference type="SUPFAM" id="SSF50729">
    <property type="entry name" value="PH domain-like"/>
    <property type="match status" value="1"/>
</dbReference>